<gene>
    <name evidence="4" type="ORF">LPB144_08810</name>
</gene>
<dbReference type="PANTHER" id="PTHR34978">
    <property type="entry name" value="POSSIBLE SENSOR-TRANSDUCER PROTEIN BLAR"/>
    <property type="match status" value="1"/>
</dbReference>
<dbReference type="AlphaFoldDB" id="A0A1L3J5T4"/>
<dbReference type="PANTHER" id="PTHR34978:SF3">
    <property type="entry name" value="SLR0241 PROTEIN"/>
    <property type="match status" value="1"/>
</dbReference>
<sequence>MLHYIIQILFFQLFFLLVYEVFLKKETFFNYNRIYLIATPLLACLMPWLRLEFLVEAVPASARLIIPQVISNESGIYWETLPQVTIYGEKGLEINWWLITYLAGLLFSISLFLLKYRDLRKFLRLPAVNKEQNFRIVEIPGSNAAYTFFNTVFIGDQLSENEKENILSHELVHVKQKHSVDLIYFEILKIVLWFNPLIYIYQNRIAGLHEFIADEEVVRTTEKRTYYQQLLNTAFSTQNISFINQFFNHSLIKKRIFMLQKSKSSQLSKFKFLLVIPLMLAMLTYVACSEDSTNQNLTNNSDIDHQMDLLLESLKQKQNLTSTENVIYHNLLKRKEEGDVDQEKTILLSEVPLEKYDDKIPYALIEKVPAFPGCEEWAHDVLKNCTSDKISQFVTKNFNTDLGKELGLTGFNRVLVQFRISETGKIVDVKARAPHPELVKEAKRVISSLPDMIPGEQNGRPVSVMYSLPIAFKVSE</sequence>
<protein>
    <submittedName>
        <fullName evidence="4">BlaR1 peptidase M56</fullName>
    </submittedName>
</protein>
<dbReference type="InterPro" id="IPR037682">
    <property type="entry name" value="TonB_C"/>
</dbReference>
<evidence type="ECO:0000259" key="2">
    <source>
        <dbReference type="Pfam" id="PF03544"/>
    </source>
</evidence>
<dbReference type="InterPro" id="IPR052173">
    <property type="entry name" value="Beta-lactam_resp_regulator"/>
</dbReference>
<proteinExistence type="predicted"/>
<dbReference type="STRING" id="1913577.LPB144_08810"/>
<keyword evidence="1" id="KW-0812">Transmembrane</keyword>
<dbReference type="OrthoDB" id="1522859at2"/>
<dbReference type="Proteomes" id="UP000182510">
    <property type="component" value="Chromosome"/>
</dbReference>
<feature type="transmembrane region" description="Helical" evidence="1">
    <location>
        <begin position="34"/>
        <end position="51"/>
    </location>
</feature>
<keyword evidence="1" id="KW-0472">Membrane</keyword>
<feature type="domain" description="Peptidase M56" evidence="3">
    <location>
        <begin position="156"/>
        <end position="259"/>
    </location>
</feature>
<reference evidence="4 5" key="1">
    <citation type="submission" date="2016-11" db="EMBL/GenBank/DDBJ databases">
        <title>Gramella sp. LPB0144 isolated from marine environment.</title>
        <authorList>
            <person name="Kim E."/>
            <person name="Yi H."/>
        </authorList>
    </citation>
    <scope>NUCLEOTIDE SEQUENCE [LARGE SCALE GENOMIC DNA]</scope>
    <source>
        <strain evidence="4 5">LPB0144</strain>
    </source>
</reference>
<dbReference type="RefSeq" id="WP_072553143.1">
    <property type="nucleotide sequence ID" value="NZ_CP018153.1"/>
</dbReference>
<accession>A0A1L3J5T4</accession>
<feature type="transmembrane region" description="Helical" evidence="1">
    <location>
        <begin position="94"/>
        <end position="114"/>
    </location>
</feature>
<dbReference type="GO" id="GO:0055085">
    <property type="term" value="P:transmembrane transport"/>
    <property type="evidence" value="ECO:0007669"/>
    <property type="project" value="InterPro"/>
</dbReference>
<name>A0A1L3J5T4_9FLAO</name>
<dbReference type="InterPro" id="IPR008756">
    <property type="entry name" value="Peptidase_M56"/>
</dbReference>
<organism evidence="4 5">
    <name type="scientific">Christiangramia salexigens</name>
    <dbReference type="NCBI Taxonomy" id="1913577"/>
    <lineage>
        <taxon>Bacteria</taxon>
        <taxon>Pseudomonadati</taxon>
        <taxon>Bacteroidota</taxon>
        <taxon>Flavobacteriia</taxon>
        <taxon>Flavobacteriales</taxon>
        <taxon>Flavobacteriaceae</taxon>
        <taxon>Christiangramia</taxon>
    </lineage>
</organism>
<evidence type="ECO:0000256" key="1">
    <source>
        <dbReference type="SAM" id="Phobius"/>
    </source>
</evidence>
<evidence type="ECO:0000313" key="5">
    <source>
        <dbReference type="Proteomes" id="UP000182510"/>
    </source>
</evidence>
<keyword evidence="1" id="KW-1133">Transmembrane helix</keyword>
<feature type="transmembrane region" description="Helical" evidence="1">
    <location>
        <begin position="6"/>
        <end position="22"/>
    </location>
</feature>
<feature type="domain" description="TonB C-terminal" evidence="2">
    <location>
        <begin position="413"/>
        <end position="473"/>
    </location>
</feature>
<dbReference type="Pfam" id="PF05569">
    <property type="entry name" value="Peptidase_M56"/>
    <property type="match status" value="1"/>
</dbReference>
<dbReference type="Pfam" id="PF03544">
    <property type="entry name" value="TonB_C"/>
    <property type="match status" value="1"/>
</dbReference>
<evidence type="ECO:0000259" key="3">
    <source>
        <dbReference type="Pfam" id="PF05569"/>
    </source>
</evidence>
<keyword evidence="5" id="KW-1185">Reference proteome</keyword>
<dbReference type="KEGG" id="grl:LPB144_08810"/>
<dbReference type="Gene3D" id="3.30.1150.10">
    <property type="match status" value="1"/>
</dbReference>
<dbReference type="SUPFAM" id="SSF74653">
    <property type="entry name" value="TolA/TonB C-terminal domain"/>
    <property type="match status" value="1"/>
</dbReference>
<dbReference type="EMBL" id="CP018153">
    <property type="protein sequence ID" value="APG60497.1"/>
    <property type="molecule type" value="Genomic_DNA"/>
</dbReference>
<evidence type="ECO:0000313" key="4">
    <source>
        <dbReference type="EMBL" id="APG60497.1"/>
    </source>
</evidence>